<dbReference type="AlphaFoldDB" id="A0A2Z5JLN4"/>
<dbReference type="Gene3D" id="3.40.605.10">
    <property type="entry name" value="Aldehyde Dehydrogenase, Chain A, domain 1"/>
    <property type="match status" value="1"/>
</dbReference>
<evidence type="ECO:0000313" key="6">
    <source>
        <dbReference type="Proteomes" id="UP000252698"/>
    </source>
</evidence>
<dbReference type="InterPro" id="IPR016162">
    <property type="entry name" value="Ald_DH_N"/>
</dbReference>
<dbReference type="InterPro" id="IPR016161">
    <property type="entry name" value="Ald_DH/histidinol_DH"/>
</dbReference>
<gene>
    <name evidence="5" type="ORF">C5746_34655</name>
</gene>
<evidence type="ECO:0000256" key="1">
    <source>
        <dbReference type="ARBA" id="ARBA00023002"/>
    </source>
</evidence>
<dbReference type="KEGG" id="sata:C5746_34655"/>
<dbReference type="SUPFAM" id="SSF53720">
    <property type="entry name" value="ALDH-like"/>
    <property type="match status" value="1"/>
</dbReference>
<dbReference type="EMBL" id="CP027306">
    <property type="protein sequence ID" value="AXE81242.1"/>
    <property type="molecule type" value="Genomic_DNA"/>
</dbReference>
<dbReference type="GeneID" id="95523499"/>
<feature type="region of interest" description="Disordered" evidence="3">
    <location>
        <begin position="1"/>
        <end position="21"/>
    </location>
</feature>
<dbReference type="InterPro" id="IPR015590">
    <property type="entry name" value="Aldehyde_DH_dom"/>
</dbReference>
<dbReference type="PANTHER" id="PTHR43521:SF1">
    <property type="entry name" value="ALPHA-AMINOADIPIC SEMIALDEHYDE DEHYDROGENASE"/>
    <property type="match status" value="1"/>
</dbReference>
<dbReference type="Proteomes" id="UP000252698">
    <property type="component" value="Chromosome"/>
</dbReference>
<name>A0A2Z5JLN4_STRAR</name>
<organism evidence="5 6">
    <name type="scientific">Streptomyces atratus</name>
    <dbReference type="NCBI Taxonomy" id="1893"/>
    <lineage>
        <taxon>Bacteria</taxon>
        <taxon>Bacillati</taxon>
        <taxon>Actinomycetota</taxon>
        <taxon>Actinomycetes</taxon>
        <taxon>Kitasatosporales</taxon>
        <taxon>Streptomycetaceae</taxon>
        <taxon>Streptomyces</taxon>
    </lineage>
</organism>
<accession>A0A2Z5JLN4</accession>
<evidence type="ECO:0000259" key="4">
    <source>
        <dbReference type="Pfam" id="PF00171"/>
    </source>
</evidence>
<dbReference type="GO" id="GO:0004029">
    <property type="term" value="F:aldehyde dehydrogenase (NAD+) activity"/>
    <property type="evidence" value="ECO:0007669"/>
    <property type="project" value="InterPro"/>
</dbReference>
<dbReference type="PANTHER" id="PTHR43521">
    <property type="entry name" value="ALPHA-AMINOADIPIC SEMIALDEHYDE DEHYDROGENASE"/>
    <property type="match status" value="1"/>
</dbReference>
<keyword evidence="1" id="KW-0560">Oxidoreductase</keyword>
<feature type="domain" description="Aldehyde dehydrogenase" evidence="4">
    <location>
        <begin position="32"/>
        <end position="176"/>
    </location>
</feature>
<dbReference type="InterPro" id="IPR044638">
    <property type="entry name" value="ALDH7A1-like"/>
</dbReference>
<evidence type="ECO:0000313" key="5">
    <source>
        <dbReference type="EMBL" id="AXE81242.1"/>
    </source>
</evidence>
<evidence type="ECO:0000256" key="3">
    <source>
        <dbReference type="SAM" id="MobiDB-lite"/>
    </source>
</evidence>
<keyword evidence="2" id="KW-0520">NAD</keyword>
<sequence>MQHTPATARAADPAPDPAQQTPLLRHLVAGQWRSSDGAELISTNPARPEETVATGHLAGHAELDEAVAAARADLPARAALPHRSRGRVPAPAADRLDARAAEWGEELRREEGKSRAEGVGEVRRAAEILRYYAAGADRPSGEVFASSRPGEQIRAVRRPVGVTAAVTPFTFPVTTTVYIRGSRTVIR</sequence>
<evidence type="ECO:0000256" key="2">
    <source>
        <dbReference type="ARBA" id="ARBA00023027"/>
    </source>
</evidence>
<proteinExistence type="predicted"/>
<dbReference type="Pfam" id="PF00171">
    <property type="entry name" value="Aldedh"/>
    <property type="match status" value="1"/>
</dbReference>
<reference evidence="5 6" key="1">
    <citation type="journal article" date="2018" name="Front. Microbiol.">
        <title>Genome Sequencing of Streptomyces atratus SCSIOZH16 and Activation Production of Nocardamine via Metabolic Engineering.</title>
        <authorList>
            <person name="Li Y."/>
            <person name="Zhang C."/>
            <person name="Liu C."/>
            <person name="Ju J."/>
            <person name="Ma J."/>
        </authorList>
    </citation>
    <scope>NUCLEOTIDE SEQUENCE [LARGE SCALE GENOMIC DNA]</scope>
    <source>
        <strain evidence="5 6">SCSIO_ZH16</strain>
    </source>
</reference>
<protein>
    <recommendedName>
        <fullName evidence="4">Aldehyde dehydrogenase domain-containing protein</fullName>
    </recommendedName>
</protein>
<dbReference type="RefSeq" id="WP_114247651.1">
    <property type="nucleotide sequence ID" value="NZ_CP027306.1"/>
</dbReference>